<evidence type="ECO:0000256" key="1">
    <source>
        <dbReference type="SAM" id="SignalP"/>
    </source>
</evidence>
<dbReference type="RefSeq" id="WP_120607231.1">
    <property type="nucleotide sequence ID" value="NZ_RAWE01000226.1"/>
</dbReference>
<evidence type="ECO:0008006" key="4">
    <source>
        <dbReference type="Google" id="ProtNLM"/>
    </source>
</evidence>
<dbReference type="SUPFAM" id="SSF56925">
    <property type="entry name" value="OMPA-like"/>
    <property type="match status" value="1"/>
</dbReference>
<feature type="signal peptide" evidence="1">
    <location>
        <begin position="1"/>
        <end position="22"/>
    </location>
</feature>
<name>A0A3A8JKB5_9BACT</name>
<sequence>MFRSALPLACTGLALLAAPALAEPARDLGITVAPLGAYVLQGDAEVGRTVGYSAGLGWAYRKPGAVLEVGGHLASSRHLTEVTPMSVRVVPLGDTRVRPFLGVGASLLVPHSRPQPVAPDALGSRVLQVGFELCGGVGLELGENLFLSAEARYQNFSARGNPFSGERQNLRSTFLGLGMRL</sequence>
<evidence type="ECO:0000313" key="3">
    <source>
        <dbReference type="Proteomes" id="UP000268313"/>
    </source>
</evidence>
<accession>A0A3A8JKB5</accession>
<dbReference type="AlphaFoldDB" id="A0A3A8JKB5"/>
<dbReference type="OrthoDB" id="5382430at2"/>
<proteinExistence type="predicted"/>
<comment type="caution">
    <text evidence="2">The sequence shown here is derived from an EMBL/GenBank/DDBJ whole genome shotgun (WGS) entry which is preliminary data.</text>
</comment>
<dbReference type="EMBL" id="RAWE01000226">
    <property type="protein sequence ID" value="RKG96149.1"/>
    <property type="molecule type" value="Genomic_DNA"/>
</dbReference>
<keyword evidence="3" id="KW-1185">Reference proteome</keyword>
<feature type="chain" id="PRO_5017422968" description="Acyloxyacyl hydrolase" evidence="1">
    <location>
        <begin position="23"/>
        <end position="181"/>
    </location>
</feature>
<protein>
    <recommendedName>
        <fullName evidence="4">Acyloxyacyl hydrolase</fullName>
    </recommendedName>
</protein>
<dbReference type="InterPro" id="IPR011250">
    <property type="entry name" value="OMP/PagP_B-barrel"/>
</dbReference>
<gene>
    <name evidence="2" type="ORF">D7X32_36945</name>
</gene>
<dbReference type="Proteomes" id="UP000268313">
    <property type="component" value="Unassembled WGS sequence"/>
</dbReference>
<organism evidence="2 3">
    <name type="scientific">Corallococcus carmarthensis</name>
    <dbReference type="NCBI Taxonomy" id="2316728"/>
    <lineage>
        <taxon>Bacteria</taxon>
        <taxon>Pseudomonadati</taxon>
        <taxon>Myxococcota</taxon>
        <taxon>Myxococcia</taxon>
        <taxon>Myxococcales</taxon>
        <taxon>Cystobacterineae</taxon>
        <taxon>Myxococcaceae</taxon>
        <taxon>Corallococcus</taxon>
    </lineage>
</organism>
<keyword evidence="1" id="KW-0732">Signal</keyword>
<evidence type="ECO:0000313" key="2">
    <source>
        <dbReference type="EMBL" id="RKG96149.1"/>
    </source>
</evidence>
<reference evidence="3" key="1">
    <citation type="submission" date="2018-09" db="EMBL/GenBank/DDBJ databases">
        <authorList>
            <person name="Livingstone P.G."/>
            <person name="Whitworth D.E."/>
        </authorList>
    </citation>
    <scope>NUCLEOTIDE SEQUENCE [LARGE SCALE GENOMIC DNA]</scope>
    <source>
        <strain evidence="3">CA043D</strain>
    </source>
</reference>